<keyword evidence="2" id="KW-0812">Transmembrane</keyword>
<evidence type="ECO:0000256" key="2">
    <source>
        <dbReference type="SAM" id="Phobius"/>
    </source>
</evidence>
<evidence type="ECO:0000313" key="4">
    <source>
        <dbReference type="EMBL" id="MBB5374803.1"/>
    </source>
</evidence>
<accession>A0A7W8KBQ1</accession>
<feature type="transmembrane region" description="Helical" evidence="2">
    <location>
        <begin position="46"/>
        <end position="67"/>
    </location>
</feature>
<keyword evidence="6" id="KW-1185">Reference proteome</keyword>
<proteinExistence type="predicted"/>
<dbReference type="Proteomes" id="UP000619376">
    <property type="component" value="Unassembled WGS sequence"/>
</dbReference>
<evidence type="ECO:0000313" key="6">
    <source>
        <dbReference type="Proteomes" id="UP000619376"/>
    </source>
</evidence>
<feature type="transmembrane region" description="Helical" evidence="2">
    <location>
        <begin position="87"/>
        <end position="111"/>
    </location>
</feature>
<feature type="compositionally biased region" description="Pro residues" evidence="1">
    <location>
        <begin position="10"/>
        <end position="22"/>
    </location>
</feature>
<reference evidence="3" key="4">
    <citation type="submission" date="2024-05" db="EMBL/GenBank/DDBJ databases">
        <authorList>
            <person name="Sun Q."/>
            <person name="Zhou Y."/>
        </authorList>
    </citation>
    <scope>NUCLEOTIDE SEQUENCE</scope>
    <source>
        <strain evidence="3">CGMCC 1.18437</strain>
    </source>
</reference>
<dbReference type="EMBL" id="BNAJ01000001">
    <property type="protein sequence ID" value="GHF33593.1"/>
    <property type="molecule type" value="Genomic_DNA"/>
</dbReference>
<feature type="transmembrane region" description="Helical" evidence="2">
    <location>
        <begin position="123"/>
        <end position="144"/>
    </location>
</feature>
<protein>
    <recommendedName>
        <fullName evidence="7">Yip1 domain-containing protein</fullName>
    </recommendedName>
</protein>
<evidence type="ECO:0000313" key="3">
    <source>
        <dbReference type="EMBL" id="GHF33593.1"/>
    </source>
</evidence>
<dbReference type="RefSeq" id="WP_184109049.1">
    <property type="nucleotide sequence ID" value="NZ_BNAJ01000001.1"/>
</dbReference>
<reference evidence="6" key="2">
    <citation type="journal article" date="2019" name="Int. J. Syst. Evol. Microbiol.">
        <title>The Global Catalogue of Microorganisms (GCM) 10K type strain sequencing project: providing services to taxonomists for standard genome sequencing and annotation.</title>
        <authorList>
            <consortium name="The Broad Institute Genomics Platform"/>
            <consortium name="The Broad Institute Genome Sequencing Center for Infectious Disease"/>
            <person name="Wu L."/>
            <person name="Ma J."/>
        </authorList>
    </citation>
    <scope>NUCLEOTIDE SEQUENCE [LARGE SCALE GENOMIC DNA]</scope>
    <source>
        <strain evidence="6">CGMCC 1.18437</strain>
    </source>
</reference>
<dbReference type="EMBL" id="JACHFK010000001">
    <property type="protein sequence ID" value="MBB5374803.1"/>
    <property type="molecule type" value="Genomic_DNA"/>
</dbReference>
<keyword evidence="2" id="KW-1133">Transmembrane helix</keyword>
<organism evidence="4 5">
    <name type="scientific">Deinococcus metalli</name>
    <dbReference type="NCBI Taxonomy" id="1141878"/>
    <lineage>
        <taxon>Bacteria</taxon>
        <taxon>Thermotogati</taxon>
        <taxon>Deinococcota</taxon>
        <taxon>Deinococci</taxon>
        <taxon>Deinococcales</taxon>
        <taxon>Deinococcaceae</taxon>
        <taxon>Deinococcus</taxon>
    </lineage>
</organism>
<feature type="region of interest" description="Disordered" evidence="1">
    <location>
        <begin position="1"/>
        <end position="22"/>
    </location>
</feature>
<name>A0A7W8KBQ1_9DEIO</name>
<reference evidence="3" key="1">
    <citation type="journal article" date="2014" name="Int. J. Syst. Evol. Microbiol.">
        <title>Complete genome of a new Firmicutes species belonging to the dominant human colonic microbiota ('Ruminococcus bicirculans') reveals two chromosomes and a selective capacity to utilize plant glucans.</title>
        <authorList>
            <consortium name="NISC Comparative Sequencing Program"/>
            <person name="Wegmann U."/>
            <person name="Louis P."/>
            <person name="Goesmann A."/>
            <person name="Henrissat B."/>
            <person name="Duncan S.H."/>
            <person name="Flint H.J."/>
        </authorList>
    </citation>
    <scope>NUCLEOTIDE SEQUENCE</scope>
    <source>
        <strain evidence="3">CGMCC 1.18437</strain>
    </source>
</reference>
<feature type="transmembrane region" description="Helical" evidence="2">
    <location>
        <begin position="182"/>
        <end position="206"/>
    </location>
</feature>
<dbReference type="AlphaFoldDB" id="A0A7W8KBQ1"/>
<evidence type="ECO:0000313" key="5">
    <source>
        <dbReference type="Proteomes" id="UP000539473"/>
    </source>
</evidence>
<evidence type="ECO:0008006" key="7">
    <source>
        <dbReference type="Google" id="ProtNLM"/>
    </source>
</evidence>
<keyword evidence="2" id="KW-0472">Membrane</keyword>
<dbReference type="Proteomes" id="UP000539473">
    <property type="component" value="Unassembled WGS sequence"/>
</dbReference>
<evidence type="ECO:0000256" key="1">
    <source>
        <dbReference type="SAM" id="MobiDB-lite"/>
    </source>
</evidence>
<gene>
    <name evidence="3" type="ORF">GCM10017781_07940</name>
    <name evidence="4" type="ORF">HNQ07_000247</name>
</gene>
<reference evidence="4 5" key="3">
    <citation type="submission" date="2020-08" db="EMBL/GenBank/DDBJ databases">
        <title>Genomic Encyclopedia of Type Strains, Phase IV (KMG-IV): sequencing the most valuable type-strain genomes for metagenomic binning, comparative biology and taxonomic classification.</title>
        <authorList>
            <person name="Goeker M."/>
        </authorList>
    </citation>
    <scope>NUCLEOTIDE SEQUENCE [LARGE SCALE GENOMIC DNA]</scope>
    <source>
        <strain evidence="4 5">DSM 27521</strain>
    </source>
</reference>
<sequence length="246" mass="25022">MPRTRRVRPPDPLPQVNEPPAPLPTALLTGPRVFARELAPTTLRAWRYLGVVVLSSVLSGVAYTLVIRHATVWAATTAGATVPGASSVIIDVLGGTFLGLLTAVLMWGLGFVGAGRAGRAAEVYGASFALLVPLWVLVIVWALLTPAAAWLPSAAAARAAGTELADLQIAGLRAAAGTQAGALLLLVTLLGTAAQCVLTFPAFATLTGKPVRAALGSVLPLLPALLVQFVGVAPLAVAALSRPPGS</sequence>
<feature type="transmembrane region" description="Helical" evidence="2">
    <location>
        <begin position="218"/>
        <end position="240"/>
    </location>
</feature>
<comment type="caution">
    <text evidence="4">The sequence shown here is derived from an EMBL/GenBank/DDBJ whole genome shotgun (WGS) entry which is preliminary data.</text>
</comment>